<comment type="caution">
    <text evidence="1">The sequence shown here is derived from an EMBL/GenBank/DDBJ whole genome shotgun (WGS) entry which is preliminary data.</text>
</comment>
<sequence length="114" mass="12878">MPASDRAAQFAPFAALTGYGEVIKETARRTDAAPELTEDERERLDQKLRSLLNMPGGPPELLITYFVPDERKTGGEYRRTAGRIRRIEEADGDILMTDGIRIRKDFVVDIDKKP</sequence>
<proteinExistence type="predicted"/>
<evidence type="ECO:0008006" key="3">
    <source>
        <dbReference type="Google" id="ProtNLM"/>
    </source>
</evidence>
<name>A0A9D2U7U4_9FIRM</name>
<gene>
    <name evidence="1" type="ORF">H9910_05700</name>
</gene>
<organism evidence="1 2">
    <name type="scientific">Candidatus Mediterraneibacter quadrami</name>
    <dbReference type="NCBI Taxonomy" id="2838684"/>
    <lineage>
        <taxon>Bacteria</taxon>
        <taxon>Bacillati</taxon>
        <taxon>Bacillota</taxon>
        <taxon>Clostridia</taxon>
        <taxon>Lachnospirales</taxon>
        <taxon>Lachnospiraceae</taxon>
        <taxon>Mediterraneibacter</taxon>
    </lineage>
</organism>
<evidence type="ECO:0000313" key="2">
    <source>
        <dbReference type="Proteomes" id="UP000823909"/>
    </source>
</evidence>
<evidence type="ECO:0000313" key="1">
    <source>
        <dbReference type="EMBL" id="HJD42484.1"/>
    </source>
</evidence>
<reference evidence="1" key="2">
    <citation type="submission" date="2021-04" db="EMBL/GenBank/DDBJ databases">
        <authorList>
            <person name="Gilroy R."/>
        </authorList>
    </citation>
    <scope>NUCLEOTIDE SEQUENCE</scope>
    <source>
        <strain evidence="1">ChiBcec15-3976</strain>
    </source>
</reference>
<protein>
    <recommendedName>
        <fullName evidence="3">YolD-like family protein</fullName>
    </recommendedName>
</protein>
<reference evidence="1" key="1">
    <citation type="journal article" date="2021" name="PeerJ">
        <title>Extensive microbial diversity within the chicken gut microbiome revealed by metagenomics and culture.</title>
        <authorList>
            <person name="Gilroy R."/>
            <person name="Ravi A."/>
            <person name="Getino M."/>
            <person name="Pursley I."/>
            <person name="Horton D.L."/>
            <person name="Alikhan N.F."/>
            <person name="Baker D."/>
            <person name="Gharbi K."/>
            <person name="Hall N."/>
            <person name="Watson M."/>
            <person name="Adriaenssens E.M."/>
            <person name="Foster-Nyarko E."/>
            <person name="Jarju S."/>
            <person name="Secka A."/>
            <person name="Antonio M."/>
            <person name="Oren A."/>
            <person name="Chaudhuri R.R."/>
            <person name="La Ragione R."/>
            <person name="Hildebrand F."/>
            <person name="Pallen M.J."/>
        </authorList>
    </citation>
    <scope>NUCLEOTIDE SEQUENCE</scope>
    <source>
        <strain evidence="1">ChiBcec15-3976</strain>
    </source>
</reference>
<accession>A0A9D2U7U4</accession>
<dbReference type="AlphaFoldDB" id="A0A9D2U7U4"/>
<dbReference type="EMBL" id="DWUU01000035">
    <property type="protein sequence ID" value="HJD42484.1"/>
    <property type="molecule type" value="Genomic_DNA"/>
</dbReference>
<dbReference type="Proteomes" id="UP000823909">
    <property type="component" value="Unassembled WGS sequence"/>
</dbReference>